<dbReference type="InterPro" id="IPR052339">
    <property type="entry name" value="Fe-S_Maturation_MIP18"/>
</dbReference>
<evidence type="ECO:0000256" key="1">
    <source>
        <dbReference type="SAM" id="MobiDB-lite"/>
    </source>
</evidence>
<evidence type="ECO:0000259" key="2">
    <source>
        <dbReference type="Pfam" id="PF01883"/>
    </source>
</evidence>
<dbReference type="InterPro" id="IPR002744">
    <property type="entry name" value="MIP18-like"/>
</dbReference>
<dbReference type="PANTHER" id="PTHR42831:SF1">
    <property type="entry name" value="FE-S PROTEIN MATURATION AUXILIARY FACTOR YITW"/>
    <property type="match status" value="1"/>
</dbReference>
<accession>A0A7C1FUW8</accession>
<feature type="compositionally biased region" description="Acidic residues" evidence="1">
    <location>
        <begin position="105"/>
        <end position="115"/>
    </location>
</feature>
<dbReference type="Pfam" id="PF01883">
    <property type="entry name" value="FeS_assembly_P"/>
    <property type="match status" value="1"/>
</dbReference>
<protein>
    <submittedName>
        <fullName evidence="3">Metal-sulfur cluster assembly factor</fullName>
    </submittedName>
</protein>
<organism evidence="3">
    <name type="scientific">Caldilinea aerophila</name>
    <dbReference type="NCBI Taxonomy" id="133453"/>
    <lineage>
        <taxon>Bacteria</taxon>
        <taxon>Bacillati</taxon>
        <taxon>Chloroflexota</taxon>
        <taxon>Caldilineae</taxon>
        <taxon>Caldilineales</taxon>
        <taxon>Caldilineaceae</taxon>
        <taxon>Caldilinea</taxon>
    </lineage>
</organism>
<feature type="region of interest" description="Disordered" evidence="1">
    <location>
        <begin position="105"/>
        <end position="125"/>
    </location>
</feature>
<evidence type="ECO:0000313" key="3">
    <source>
        <dbReference type="EMBL" id="HDX32111.1"/>
    </source>
</evidence>
<gene>
    <name evidence="3" type="ORF">ENQ20_11570</name>
</gene>
<dbReference type="Gene3D" id="3.30.300.130">
    <property type="entry name" value="Fe-S cluster assembly (FSCA)"/>
    <property type="match status" value="1"/>
</dbReference>
<dbReference type="PANTHER" id="PTHR42831">
    <property type="entry name" value="FE-S PROTEIN MATURATION AUXILIARY FACTOR YITW"/>
    <property type="match status" value="1"/>
</dbReference>
<dbReference type="AlphaFoldDB" id="A0A7C1FUW8"/>
<proteinExistence type="predicted"/>
<dbReference type="SUPFAM" id="SSF117916">
    <property type="entry name" value="Fe-S cluster assembly (FSCA) domain-like"/>
    <property type="match status" value="1"/>
</dbReference>
<sequence length="138" mass="15351">METTTSLTVEQCRAALKKVIDPEIYQNIVDLGLVYGIEIGEERAVTVTMTLTTPHCPLGPQIIENVQRELTAIGASQVEVNIVWTPPWTPDAMTPELKKLLGIVPEEEEEEEEEPALVVEPPPPPAKKKRGLLGWLFR</sequence>
<comment type="caution">
    <text evidence="3">The sequence shown here is derived from an EMBL/GenBank/DDBJ whole genome shotgun (WGS) entry which is preliminary data.</text>
</comment>
<dbReference type="EMBL" id="DSMG01000116">
    <property type="protein sequence ID" value="HDX32111.1"/>
    <property type="molecule type" value="Genomic_DNA"/>
</dbReference>
<dbReference type="InterPro" id="IPR034904">
    <property type="entry name" value="FSCA_dom_sf"/>
</dbReference>
<feature type="domain" description="MIP18 family-like" evidence="2">
    <location>
        <begin position="11"/>
        <end position="80"/>
    </location>
</feature>
<name>A0A7C1FUW8_9CHLR</name>
<reference evidence="3" key="1">
    <citation type="journal article" date="2020" name="mSystems">
        <title>Genome- and Community-Level Interaction Insights into Carbon Utilization and Element Cycling Functions of Hydrothermarchaeota in Hydrothermal Sediment.</title>
        <authorList>
            <person name="Zhou Z."/>
            <person name="Liu Y."/>
            <person name="Xu W."/>
            <person name="Pan J."/>
            <person name="Luo Z.H."/>
            <person name="Li M."/>
        </authorList>
    </citation>
    <scope>NUCLEOTIDE SEQUENCE [LARGE SCALE GENOMIC DNA]</scope>
    <source>
        <strain evidence="3">SpSt-289</strain>
    </source>
</reference>